<proteinExistence type="predicted"/>
<gene>
    <name evidence="1" type="ORF">DB43_GT00110</name>
</gene>
<reference evidence="1 2" key="1">
    <citation type="journal article" date="2014" name="Mol. Biol. Evol.">
        <title>Massive expansion of Ubiquitination-related gene families within the Chlamydiae.</title>
        <authorList>
            <person name="Domman D."/>
            <person name="Collingro A."/>
            <person name="Lagkouvardos I."/>
            <person name="Gehre L."/>
            <person name="Weinmaier T."/>
            <person name="Rattei T."/>
            <person name="Subtil A."/>
            <person name="Horn M."/>
        </authorList>
    </citation>
    <scope>NUCLEOTIDE SEQUENCE [LARGE SCALE GENOMIC DNA]</scope>
    <source>
        <strain evidence="1 2">OEW1</strain>
    </source>
</reference>
<sequence>MNRVILAYYRHERIVQDIVEYGQALLLTSGGGEDRLEMYKDFMDMFEANGVVDIVFKTDEELALGVEKNG</sequence>
<dbReference type="Proteomes" id="UP000031307">
    <property type="component" value="Unassembled WGS sequence"/>
</dbReference>
<evidence type="ECO:0000313" key="2">
    <source>
        <dbReference type="Proteomes" id="UP000031307"/>
    </source>
</evidence>
<dbReference type="PATRIC" id="fig|83552.4.peg.1675"/>
<organism evidence="1 2">
    <name type="scientific">Parachlamydia acanthamoebae</name>
    <dbReference type="NCBI Taxonomy" id="83552"/>
    <lineage>
        <taxon>Bacteria</taxon>
        <taxon>Pseudomonadati</taxon>
        <taxon>Chlamydiota</taxon>
        <taxon>Chlamydiia</taxon>
        <taxon>Parachlamydiales</taxon>
        <taxon>Parachlamydiaceae</taxon>
        <taxon>Parachlamydia</taxon>
    </lineage>
</organism>
<protein>
    <submittedName>
        <fullName evidence="1">Uncharacterized protein</fullName>
    </submittedName>
</protein>
<dbReference type="EMBL" id="JSAM01000089">
    <property type="protein sequence ID" value="KIA77170.1"/>
    <property type="molecule type" value="Genomic_DNA"/>
</dbReference>
<comment type="caution">
    <text evidence="1">The sequence shown here is derived from an EMBL/GenBank/DDBJ whole genome shotgun (WGS) entry which is preliminary data.</text>
</comment>
<evidence type="ECO:0000313" key="1">
    <source>
        <dbReference type="EMBL" id="KIA77170.1"/>
    </source>
</evidence>
<dbReference type="AlphaFoldDB" id="A0A0C1C812"/>
<dbReference type="Gene3D" id="1.20.58.840">
    <property type="match status" value="1"/>
</dbReference>
<accession>A0A0C1C812</accession>
<name>A0A0C1C812_9BACT</name>